<evidence type="ECO:0000256" key="1">
    <source>
        <dbReference type="SAM" id="Phobius"/>
    </source>
</evidence>
<feature type="transmembrane region" description="Helical" evidence="1">
    <location>
        <begin position="37"/>
        <end position="58"/>
    </location>
</feature>
<feature type="transmembrane region" description="Helical" evidence="1">
    <location>
        <begin position="64"/>
        <end position="85"/>
    </location>
</feature>
<accession>A0A5C5VVB3</accession>
<evidence type="ECO:0000313" key="2">
    <source>
        <dbReference type="EMBL" id="TWT42596.1"/>
    </source>
</evidence>
<reference evidence="2 3" key="1">
    <citation type="submission" date="2019-02" db="EMBL/GenBank/DDBJ databases">
        <title>Deep-cultivation of Planctomycetes and their phenomic and genomic characterization uncovers novel biology.</title>
        <authorList>
            <person name="Wiegand S."/>
            <person name="Jogler M."/>
            <person name="Boedeker C."/>
            <person name="Pinto D."/>
            <person name="Vollmers J."/>
            <person name="Rivas-Marin E."/>
            <person name="Kohn T."/>
            <person name="Peeters S.H."/>
            <person name="Heuer A."/>
            <person name="Rast P."/>
            <person name="Oberbeckmann S."/>
            <person name="Bunk B."/>
            <person name="Jeske O."/>
            <person name="Meyerdierks A."/>
            <person name="Storesund J.E."/>
            <person name="Kallscheuer N."/>
            <person name="Luecker S."/>
            <person name="Lage O.M."/>
            <person name="Pohl T."/>
            <person name="Merkel B.J."/>
            <person name="Hornburger P."/>
            <person name="Mueller R.-W."/>
            <person name="Bruemmer F."/>
            <person name="Labrenz M."/>
            <person name="Spormann A.M."/>
            <person name="Op Den Camp H."/>
            <person name="Overmann J."/>
            <person name="Amann R."/>
            <person name="Jetten M.S.M."/>
            <person name="Mascher T."/>
            <person name="Medema M.H."/>
            <person name="Devos D.P."/>
            <person name="Kaster A.-K."/>
            <person name="Ovreas L."/>
            <person name="Rohde M."/>
            <person name="Galperin M.Y."/>
            <person name="Jogler C."/>
        </authorList>
    </citation>
    <scope>NUCLEOTIDE SEQUENCE [LARGE SCALE GENOMIC DNA]</scope>
    <source>
        <strain evidence="2 3">KOR42</strain>
    </source>
</reference>
<dbReference type="AlphaFoldDB" id="A0A5C5VVB3"/>
<keyword evidence="1" id="KW-0812">Transmembrane</keyword>
<dbReference type="EMBL" id="SIHI01000040">
    <property type="protein sequence ID" value="TWT42596.1"/>
    <property type="molecule type" value="Genomic_DNA"/>
</dbReference>
<dbReference type="Proteomes" id="UP000317243">
    <property type="component" value="Unassembled WGS sequence"/>
</dbReference>
<feature type="transmembrane region" description="Helical" evidence="1">
    <location>
        <begin position="143"/>
        <end position="161"/>
    </location>
</feature>
<keyword evidence="3" id="KW-1185">Reference proteome</keyword>
<proteinExistence type="predicted"/>
<organism evidence="2 3">
    <name type="scientific">Thalassoglobus neptunius</name>
    <dbReference type="NCBI Taxonomy" id="1938619"/>
    <lineage>
        <taxon>Bacteria</taxon>
        <taxon>Pseudomonadati</taxon>
        <taxon>Planctomycetota</taxon>
        <taxon>Planctomycetia</taxon>
        <taxon>Planctomycetales</taxon>
        <taxon>Planctomycetaceae</taxon>
        <taxon>Thalassoglobus</taxon>
    </lineage>
</organism>
<sequence length="237" mass="26945">MGTQLSEEHTPSAPTTIGQIDAQKLHAESLQLRSQQFFLSTVALAGAGLSAWVGPGLAGLTESTIGFFALFTATACWLGLLAFLYEWTLILRRLIHVIGWYLQLNDLSDWEKRFRAFTLTHQGKIDFLEPTPPDKYIRSQNDFYFWAFVLYGVVAWTGGFVVGESRLWPLEAISYWKAEQLFGASFFGLLIVAYLVTLHRRRTRNEAENQRIADDWPKFLKEHSLQEPPASISNDQL</sequence>
<feature type="transmembrane region" description="Helical" evidence="1">
    <location>
        <begin position="181"/>
        <end position="198"/>
    </location>
</feature>
<gene>
    <name evidence="2" type="ORF">KOR42_47050</name>
</gene>
<name>A0A5C5VVB3_9PLAN</name>
<dbReference type="RefSeq" id="WP_146512036.1">
    <property type="nucleotide sequence ID" value="NZ_SIHI01000040.1"/>
</dbReference>
<keyword evidence="1" id="KW-1133">Transmembrane helix</keyword>
<evidence type="ECO:0000313" key="3">
    <source>
        <dbReference type="Proteomes" id="UP000317243"/>
    </source>
</evidence>
<protein>
    <submittedName>
        <fullName evidence="2">Uncharacterized protein</fullName>
    </submittedName>
</protein>
<comment type="caution">
    <text evidence="2">The sequence shown here is derived from an EMBL/GenBank/DDBJ whole genome shotgun (WGS) entry which is preliminary data.</text>
</comment>
<keyword evidence="1" id="KW-0472">Membrane</keyword>